<dbReference type="PANTHER" id="PTHR22642">
    <property type="entry name" value="IMIDAZOLONEPROPIONASE"/>
    <property type="match status" value="1"/>
</dbReference>
<dbReference type="OrthoDB" id="194468at2759"/>
<evidence type="ECO:0000313" key="3">
    <source>
        <dbReference type="EMBL" id="EXM14403.1"/>
    </source>
</evidence>
<feature type="domain" description="Amidohydrolase 3" evidence="1">
    <location>
        <begin position="350"/>
        <end position="622"/>
    </location>
</feature>
<dbReference type="PANTHER" id="PTHR22642:SF2">
    <property type="entry name" value="PROTEIN LONG AFTER FAR-RED 3"/>
    <property type="match status" value="1"/>
</dbReference>
<sequence>MANANKSRVCFEFLYCLYATFRYSSAAWWKMGSSGTAARFPDDCRPPECEYTSRDAVFKAINSWAAPRGYAFVTGRSHKEKTGRLTVTFTCDRACCPPDASIERRRKTSTRGTSCQFSVLAKQSLDKTTWTLRHRPDSRFAIHNHEPTWHQSAHLTHRTLSDNDKTTISGLTNAGVAPKDTRSYIRQKSNTIATQQDIYNRIADSKREQCEGQSTIHAFANQLDKEGFWNRMQLDSHDRVTAVLFAHPESLAYLKAYPDLLFLDCTYKTNKYGMPLLDIIGVDACQRSFCIAFAFLGGESEEDYTWALDRLRSMYELCGAALPSVILTDRCLACMNAVARCLMSASAVASLLNQMEQYRHLQHDDWLSIWGVKFFLDGGIEAGATKEPYEGRPDEGCCGFTDFCGTLIWDPDEILEAMDAVLRRGWRIGTHAYGDRAVEILLDVYGRLQQRHPHLAAGTLVMEHGGLADPGAQARTVDMGIPVTIQQPLLHDVAAIQSLYFGKDRTARLFPARGWLDAGALIGGGSDYPVGRFGAMRSIWGMTTRETVAGVMGLEHAITSDEAVALHTTMAAELLRESDVRGDIAPGKFADLTIWPRDPLSEKNLYNLRDLEPTHTIIGGHVKHEPKSV</sequence>
<protein>
    <recommendedName>
        <fullName evidence="4">Amidohydrolase 3 domain-containing protein</fullName>
    </recommendedName>
</protein>
<organism evidence="3">
    <name type="scientific">Fusarium oxysporum f. sp. vasinfectum 25433</name>
    <dbReference type="NCBI Taxonomy" id="1089449"/>
    <lineage>
        <taxon>Eukaryota</taxon>
        <taxon>Fungi</taxon>
        <taxon>Dikarya</taxon>
        <taxon>Ascomycota</taxon>
        <taxon>Pezizomycotina</taxon>
        <taxon>Sordariomycetes</taxon>
        <taxon>Hypocreomycetidae</taxon>
        <taxon>Hypocreales</taxon>
        <taxon>Nectriaceae</taxon>
        <taxon>Fusarium</taxon>
        <taxon>Fusarium oxysporum species complex</taxon>
    </lineage>
</organism>
<dbReference type="Gene3D" id="3.20.20.140">
    <property type="entry name" value="Metal-dependent hydrolases"/>
    <property type="match status" value="1"/>
</dbReference>
<dbReference type="EMBL" id="JH658065">
    <property type="protein sequence ID" value="EXM14403.1"/>
    <property type="molecule type" value="Genomic_DNA"/>
</dbReference>
<dbReference type="InterPro" id="IPR018289">
    <property type="entry name" value="MULE_transposase_dom"/>
</dbReference>
<dbReference type="InterPro" id="IPR032466">
    <property type="entry name" value="Metal_Hydrolase"/>
</dbReference>
<evidence type="ECO:0000259" key="1">
    <source>
        <dbReference type="Pfam" id="PF07969"/>
    </source>
</evidence>
<proteinExistence type="predicted"/>
<dbReference type="Proteomes" id="UP000030701">
    <property type="component" value="Unassembled WGS sequence"/>
</dbReference>
<name>X0KLK3_FUSOX</name>
<dbReference type="SUPFAM" id="SSF51556">
    <property type="entry name" value="Metallo-dependent hydrolases"/>
    <property type="match status" value="1"/>
</dbReference>
<evidence type="ECO:0000259" key="2">
    <source>
        <dbReference type="Pfam" id="PF10551"/>
    </source>
</evidence>
<dbReference type="Pfam" id="PF07969">
    <property type="entry name" value="Amidohydro_3"/>
    <property type="match status" value="1"/>
</dbReference>
<gene>
    <name evidence="3" type="ORF">FOTG_17194</name>
</gene>
<dbReference type="InterPro" id="IPR013108">
    <property type="entry name" value="Amidohydro_3"/>
</dbReference>
<dbReference type="Pfam" id="PF10551">
    <property type="entry name" value="MULE"/>
    <property type="match status" value="1"/>
</dbReference>
<reference evidence="3" key="2">
    <citation type="submission" date="2012-05" db="EMBL/GenBank/DDBJ databases">
        <title>The Genome Annotation of Fusarium oxysporum Cotton.</title>
        <authorList>
            <consortium name="The Broad Institute Genomics Platform"/>
            <person name="Ma L.-J."/>
            <person name="Corby-Kistler H."/>
            <person name="Broz K."/>
            <person name="Gale L.R."/>
            <person name="Jonkers W."/>
            <person name="O'Donnell K."/>
            <person name="Ploetz R."/>
            <person name="Steinberg C."/>
            <person name="Schwartz D.C."/>
            <person name="VanEtten H."/>
            <person name="Zhou S."/>
            <person name="Young S.K."/>
            <person name="Zeng Q."/>
            <person name="Gargeya S."/>
            <person name="Fitzgerald M."/>
            <person name="Abouelleil A."/>
            <person name="Alvarado L."/>
            <person name="Chapman S.B."/>
            <person name="Gainer-Dewar J."/>
            <person name="Goldberg J."/>
            <person name="Griggs A."/>
            <person name="Gujja S."/>
            <person name="Hansen M."/>
            <person name="Howarth C."/>
            <person name="Imamovic A."/>
            <person name="Ireland A."/>
            <person name="Larimer J."/>
            <person name="McCowan C."/>
            <person name="Murphy C."/>
            <person name="Pearson M."/>
            <person name="Poon T.W."/>
            <person name="Priest M."/>
            <person name="Roberts A."/>
            <person name="Saif S."/>
            <person name="Shea T."/>
            <person name="Sykes S."/>
            <person name="Wortman J."/>
            <person name="Nusbaum C."/>
            <person name="Birren B."/>
        </authorList>
    </citation>
    <scope>NUCLEOTIDE SEQUENCE</scope>
    <source>
        <strain evidence="3">25433</strain>
    </source>
</reference>
<feature type="domain" description="MULE transposase" evidence="2">
    <location>
        <begin position="261"/>
        <end position="340"/>
    </location>
</feature>
<reference evidence="3" key="1">
    <citation type="submission" date="2011-11" db="EMBL/GenBank/DDBJ databases">
        <title>The Genome Sequence of Fusarium oxysporum Cotton.</title>
        <authorList>
            <consortium name="The Broad Institute Genome Sequencing Platform"/>
            <person name="Ma L.-J."/>
            <person name="Gale L.R."/>
            <person name="Schwartz D.C."/>
            <person name="Zhou S."/>
            <person name="Corby-Kistler H."/>
            <person name="Young S.K."/>
            <person name="Zeng Q."/>
            <person name="Gargeya S."/>
            <person name="Fitzgerald M."/>
            <person name="Haas B."/>
            <person name="Abouelleil A."/>
            <person name="Alvarado L."/>
            <person name="Arachchi H.M."/>
            <person name="Berlin A."/>
            <person name="Brown A."/>
            <person name="Chapman S.B."/>
            <person name="Chen Z."/>
            <person name="Dunbar C."/>
            <person name="Freedman E."/>
            <person name="Gearin G."/>
            <person name="Goldberg J."/>
            <person name="Griggs A."/>
            <person name="Gujja S."/>
            <person name="Heiman D."/>
            <person name="Howarth C."/>
            <person name="Larson L."/>
            <person name="Lui A."/>
            <person name="MacDonald P.J.P."/>
            <person name="Montmayeur A."/>
            <person name="Murphy C."/>
            <person name="Neiman D."/>
            <person name="Pearson M."/>
            <person name="Priest M."/>
            <person name="Roberts A."/>
            <person name="Saif S."/>
            <person name="Shea T."/>
            <person name="Shenoy N."/>
            <person name="Sisk P."/>
            <person name="Stolte C."/>
            <person name="Sykes S."/>
            <person name="Wortman J."/>
            <person name="Nusbaum C."/>
            <person name="Birren B."/>
        </authorList>
    </citation>
    <scope>NUCLEOTIDE SEQUENCE [LARGE SCALE GENOMIC DNA]</scope>
    <source>
        <strain evidence="3">25433</strain>
    </source>
</reference>
<dbReference type="HOGENOM" id="CLU_434768_0_0_1"/>
<accession>X0KLK3</accession>
<dbReference type="AlphaFoldDB" id="X0KLK3"/>
<evidence type="ECO:0008006" key="4">
    <source>
        <dbReference type="Google" id="ProtNLM"/>
    </source>
</evidence>